<dbReference type="PANTHER" id="PTHR47708">
    <property type="match status" value="1"/>
</dbReference>
<accession>A0A7I8VB63</accession>
<proteinExistence type="predicted"/>
<comment type="caution">
    <text evidence="2">The sequence shown here is derived from an EMBL/GenBank/DDBJ whole genome shotgun (WGS) entry which is preliminary data.</text>
</comment>
<reference evidence="2 3" key="1">
    <citation type="submission" date="2020-08" db="EMBL/GenBank/DDBJ databases">
        <authorList>
            <person name="Hejnol A."/>
        </authorList>
    </citation>
    <scope>NUCLEOTIDE SEQUENCE [LARGE SCALE GENOMIC DNA]</scope>
</reference>
<dbReference type="Proteomes" id="UP000549394">
    <property type="component" value="Unassembled WGS sequence"/>
</dbReference>
<dbReference type="OrthoDB" id="10265871at2759"/>
<evidence type="ECO:0000313" key="2">
    <source>
        <dbReference type="EMBL" id="CAD5113575.1"/>
    </source>
</evidence>
<organism evidence="2 3">
    <name type="scientific">Dimorphilus gyrociliatus</name>
    <dbReference type="NCBI Taxonomy" id="2664684"/>
    <lineage>
        <taxon>Eukaryota</taxon>
        <taxon>Metazoa</taxon>
        <taxon>Spiralia</taxon>
        <taxon>Lophotrochozoa</taxon>
        <taxon>Annelida</taxon>
        <taxon>Polychaeta</taxon>
        <taxon>Polychaeta incertae sedis</taxon>
        <taxon>Dinophilidae</taxon>
        <taxon>Dimorphilus</taxon>
    </lineage>
</organism>
<dbReference type="Pfam" id="PF07287">
    <property type="entry name" value="AtuA"/>
    <property type="match status" value="1"/>
</dbReference>
<keyword evidence="3" id="KW-1185">Reference proteome</keyword>
<name>A0A7I8VB63_9ANNE</name>
<evidence type="ECO:0000259" key="1">
    <source>
        <dbReference type="Pfam" id="PF07287"/>
    </source>
</evidence>
<dbReference type="InterPro" id="IPR010839">
    <property type="entry name" value="AtuA_N"/>
</dbReference>
<feature type="domain" description="Acyclic terpene utilisation N-terminal" evidence="1">
    <location>
        <begin position="41"/>
        <end position="458"/>
    </location>
</feature>
<dbReference type="EMBL" id="CAJFCJ010000004">
    <property type="protein sequence ID" value="CAD5113575.1"/>
    <property type="molecule type" value="Genomic_DNA"/>
</dbReference>
<protein>
    <submittedName>
        <fullName evidence="2">DgyrCDS2738</fullName>
    </submittedName>
</protein>
<evidence type="ECO:0000313" key="3">
    <source>
        <dbReference type="Proteomes" id="UP000549394"/>
    </source>
</evidence>
<dbReference type="PANTHER" id="PTHR47708:SF2">
    <property type="entry name" value="SI:CH73-132F6.5"/>
    <property type="match status" value="1"/>
</dbReference>
<dbReference type="AlphaFoldDB" id="A0A7I8VB63"/>
<gene>
    <name evidence="2" type="ORF">DGYR_LOCUS2540</name>
</gene>
<sequence>MLTLAHQVLRTKSQKCIPIICGYKHYSSNGRFNKELGGDTVRIGCASGFWGDTATSARQLVQKGQINYLVFDYLSEITMSLLTAAKKKDSKFGYAPDFVHFAVGPLLKDIKNSGIKVISNAGGVNPHSCANALEEIAKKNGINLNVAVITGDDLMSKTDELSKENITDMNDSLALPKSLTSMNAYFGAFPIARALDKGADVVITGRCVDSALALGPLVHEYKWNPADLDKLAMGSLAGHLIECGAQSTGGIFTDWQQVEDWHNIGFPIVECSQDGPFVLLKPDKTGGLVSRGTASEQLVYEIGDPQNYILPDVVCDFSQVKIQEIKGSENEAVLVQGAIGKRAPDSYKVCATYMDGYKATAVCCLGGKNSAEKGRKTANAILNRVRNIFKSLKLEDFRRTHVQILGNEDTYGEHANSSLNLREGVVWMSVHHNQKMALEIFSREIAAAGTGMAPGLTAIVGGRPKV</sequence>